<keyword evidence="6" id="KW-0520">NAD</keyword>
<dbReference type="PATRIC" id="fig|999415.3.peg.701"/>
<name>M2P998_9FIRM</name>
<dbReference type="Pfam" id="PF13192">
    <property type="entry name" value="Thioredoxin_3"/>
    <property type="match status" value="1"/>
</dbReference>
<evidence type="ECO:0000256" key="10">
    <source>
        <dbReference type="PIRSR" id="PIRSR000238-2"/>
    </source>
</evidence>
<dbReference type="eggNOG" id="COG3634">
    <property type="taxonomic scope" value="Bacteria"/>
</dbReference>
<evidence type="ECO:0000256" key="3">
    <source>
        <dbReference type="ARBA" id="ARBA00022630"/>
    </source>
</evidence>
<dbReference type="GO" id="GO:0051287">
    <property type="term" value="F:NAD binding"/>
    <property type="evidence" value="ECO:0007669"/>
    <property type="project" value="InterPro"/>
</dbReference>
<dbReference type="InterPro" id="IPR012336">
    <property type="entry name" value="Thioredoxin-like_fold"/>
</dbReference>
<dbReference type="STRING" id="999415.HMPREF9943_00700"/>
<feature type="domain" description="FAD/NAD(P)-binding" evidence="11">
    <location>
        <begin position="206"/>
        <end position="492"/>
    </location>
</feature>
<evidence type="ECO:0000256" key="4">
    <source>
        <dbReference type="ARBA" id="ARBA00022827"/>
    </source>
</evidence>
<dbReference type="PROSITE" id="PS00573">
    <property type="entry name" value="PYRIDINE_REDOX_2"/>
    <property type="match status" value="1"/>
</dbReference>
<proteinExistence type="inferred from homology"/>
<organism evidence="13 14">
    <name type="scientific">Eggerthia catenaformis OT 569 = DSM 20559</name>
    <dbReference type="NCBI Taxonomy" id="999415"/>
    <lineage>
        <taxon>Bacteria</taxon>
        <taxon>Bacillati</taxon>
        <taxon>Bacillota</taxon>
        <taxon>Erysipelotrichia</taxon>
        <taxon>Erysipelotrichales</taxon>
        <taxon>Coprobacillaceae</taxon>
        <taxon>Eggerthia</taxon>
    </lineage>
</organism>
<dbReference type="Gene3D" id="3.40.30.80">
    <property type="match status" value="1"/>
</dbReference>
<gene>
    <name evidence="13" type="ORF">HMPREF9943_00700</name>
</gene>
<keyword evidence="5" id="KW-0560">Oxidoreductase</keyword>
<evidence type="ECO:0000256" key="1">
    <source>
        <dbReference type="ARBA" id="ARBA00009333"/>
    </source>
</evidence>
<feature type="disulfide bond" description="Redox-active" evidence="10">
    <location>
        <begin position="334"/>
        <end position="337"/>
    </location>
</feature>
<dbReference type="Proteomes" id="UP000011758">
    <property type="component" value="Unassembled WGS sequence"/>
</dbReference>
<dbReference type="InterPro" id="IPR008255">
    <property type="entry name" value="Pyr_nucl-diS_OxRdtase_2_AS"/>
</dbReference>
<dbReference type="Gene3D" id="3.50.50.60">
    <property type="entry name" value="FAD/NAD(P)-binding domain"/>
    <property type="match status" value="2"/>
</dbReference>
<keyword evidence="14" id="KW-1185">Reference proteome</keyword>
<dbReference type="PANTHER" id="PTHR48105">
    <property type="entry name" value="THIOREDOXIN REDUCTASE 1-RELATED-RELATED"/>
    <property type="match status" value="1"/>
</dbReference>
<keyword evidence="4 9" id="KW-0274">FAD</keyword>
<evidence type="ECO:0000256" key="9">
    <source>
        <dbReference type="PIRSR" id="PIRSR000238-1"/>
    </source>
</evidence>
<keyword evidence="7 10" id="KW-1015">Disulfide bond</keyword>
<dbReference type="SUPFAM" id="SSF52833">
    <property type="entry name" value="Thioredoxin-like"/>
    <property type="match status" value="2"/>
</dbReference>
<dbReference type="InterPro" id="IPR023753">
    <property type="entry name" value="FAD/NAD-binding_dom"/>
</dbReference>
<dbReference type="InterPro" id="IPR044141">
    <property type="entry name" value="AhpF_NTD_C"/>
</dbReference>
<comment type="subunit">
    <text evidence="2">Homodimer.</text>
</comment>
<dbReference type="PRINTS" id="PR00469">
    <property type="entry name" value="PNDRDTASEII"/>
</dbReference>
<evidence type="ECO:0000256" key="5">
    <source>
        <dbReference type="ARBA" id="ARBA00023002"/>
    </source>
</evidence>
<evidence type="ECO:0000256" key="2">
    <source>
        <dbReference type="ARBA" id="ARBA00011738"/>
    </source>
</evidence>
<evidence type="ECO:0000313" key="14">
    <source>
        <dbReference type="Proteomes" id="UP000011758"/>
    </source>
</evidence>
<dbReference type="InterPro" id="IPR050097">
    <property type="entry name" value="Ferredoxin-NADP_redctase_2"/>
</dbReference>
<dbReference type="GO" id="GO:0050660">
    <property type="term" value="F:flavin adenine dinucleotide binding"/>
    <property type="evidence" value="ECO:0007669"/>
    <property type="project" value="InterPro"/>
</dbReference>
<dbReference type="Pfam" id="PF07992">
    <property type="entry name" value="Pyr_redox_2"/>
    <property type="match status" value="1"/>
</dbReference>
<dbReference type="PIRSF" id="PIRSF000238">
    <property type="entry name" value="AhpF"/>
    <property type="match status" value="1"/>
</dbReference>
<feature type="binding site" evidence="9">
    <location>
        <begin position="206"/>
        <end position="221"/>
    </location>
    <ligand>
        <name>FAD</name>
        <dbReference type="ChEBI" id="CHEBI:57692"/>
    </ligand>
</feature>
<dbReference type="InterPro" id="IPR036188">
    <property type="entry name" value="FAD/NAD-bd_sf"/>
</dbReference>
<dbReference type="RefSeq" id="WP_004802096.1">
    <property type="nucleotide sequence ID" value="NZ_KB446647.1"/>
</dbReference>
<dbReference type="GO" id="GO:0000302">
    <property type="term" value="P:response to reactive oxygen species"/>
    <property type="evidence" value="ECO:0007669"/>
    <property type="project" value="InterPro"/>
</dbReference>
<evidence type="ECO:0000256" key="6">
    <source>
        <dbReference type="ARBA" id="ARBA00023027"/>
    </source>
</evidence>
<dbReference type="SUPFAM" id="SSF51905">
    <property type="entry name" value="FAD/NAD(P)-binding domain"/>
    <property type="match status" value="1"/>
</dbReference>
<evidence type="ECO:0000259" key="11">
    <source>
        <dbReference type="Pfam" id="PF07992"/>
    </source>
</evidence>
<dbReference type="EMBL" id="AGEJ01000012">
    <property type="protein sequence ID" value="EMD16922.1"/>
    <property type="molecule type" value="Genomic_DNA"/>
</dbReference>
<accession>M2P998</accession>
<dbReference type="AlphaFoldDB" id="M2P998"/>
<dbReference type="PRINTS" id="PR00368">
    <property type="entry name" value="FADPNR"/>
</dbReference>
<dbReference type="CDD" id="cd02974">
    <property type="entry name" value="AhpF_NTD_N"/>
    <property type="match status" value="1"/>
</dbReference>
<sequence>MLDTQLKQQLSSYLTLLENNIVISLSLGDDNSSKEMKKFIGEVSETSPKISIKEEKLEYTPSFAINTEYSSSGIVFAGIPLGHEFESFVLALLQVGGRAPKIDDNLKKRIQAIDKPLHFEVFASLTCHNCPDVVQALNIMSVLNPNISNTMIEGGTFKNLVSERSILAVPAIFLNKEEFFNGKISLEKIVDLVSDKKDMLSYGVFDSLIIGGGPAAMMAAIYLARKGIKTGLLSDNFGGQVKDTAEVNNILGIPSIEGPEFMKQAKAHVLNYPVEIIAGYRATNIQRTNNIIAVRLENDQILHAKTVILSLGAKWKQLGIPGEKEYLKKGIAYCVHCDGPLFKDKNVAVIGGGNSGVESAIDLARIAKKVTLIEFMPRLAADQILQNHLKQLPNVEIITNVLTKRLYGDKTLKHIEFENRNNHKLSSRDIDGCFIQAGLVPSTEWLKDTIHLNSRGEIITDKQGATSLQGVFAAGDCTDSAFKQIIIASGSGATAALGAFNYLIRE</sequence>
<feature type="domain" description="Thioredoxin-like fold" evidence="12">
    <location>
        <begin position="118"/>
        <end position="189"/>
    </location>
</feature>
<comment type="similarity">
    <text evidence="1">Belongs to the class-II pyridine nucleotide-disulfide oxidoreductase family.</text>
</comment>
<dbReference type="PROSITE" id="PS51354">
    <property type="entry name" value="GLUTAREDOXIN_2"/>
    <property type="match status" value="1"/>
</dbReference>
<evidence type="ECO:0000313" key="13">
    <source>
        <dbReference type="EMBL" id="EMD16922.1"/>
    </source>
</evidence>
<comment type="caution">
    <text evidence="13">The sequence shown here is derived from an EMBL/GenBank/DDBJ whole genome shotgun (WGS) entry which is preliminary data.</text>
</comment>
<dbReference type="InterPro" id="IPR044142">
    <property type="entry name" value="AhpF_NTD_N"/>
</dbReference>
<dbReference type="BioCyc" id="ECAT999415-HMP:GTTI-721-MONOMER"/>
<dbReference type="InterPro" id="IPR036249">
    <property type="entry name" value="Thioredoxin-like_sf"/>
</dbReference>
<evidence type="ECO:0000259" key="12">
    <source>
        <dbReference type="Pfam" id="PF13192"/>
    </source>
</evidence>
<reference evidence="13 14" key="1">
    <citation type="submission" date="2013-02" db="EMBL/GenBank/DDBJ databases">
        <title>The Genome Sequence of Lactobacillus catenaformis F0143.</title>
        <authorList>
            <consortium name="The Broad Institute Genome Sequencing Platform"/>
            <person name="Earl A."/>
            <person name="Ward D."/>
            <person name="Feldgarden M."/>
            <person name="Gevers D."/>
            <person name="Izard J."/>
            <person name="Blanton J.M."/>
            <person name="Mathney J."/>
            <person name="Dewhirst F.E."/>
            <person name="Young S.K."/>
            <person name="Zeng Q."/>
            <person name="Gargeya S."/>
            <person name="Fitzgerald M."/>
            <person name="Haas B."/>
            <person name="Abouelleil A."/>
            <person name="Alvarado L."/>
            <person name="Arachchi H.M."/>
            <person name="Berlin A."/>
            <person name="Chapman S.B."/>
            <person name="Gearin G."/>
            <person name="Goldberg J."/>
            <person name="Griggs A."/>
            <person name="Gujja S."/>
            <person name="Hansen M."/>
            <person name="Heiman D."/>
            <person name="Howarth C."/>
            <person name="Larimer J."/>
            <person name="Lui A."/>
            <person name="MacDonald P.J.P."/>
            <person name="McCowen C."/>
            <person name="Montmayeur A."/>
            <person name="Murphy C."/>
            <person name="Neiman D."/>
            <person name="Pearson M."/>
            <person name="Priest M."/>
            <person name="Roberts A."/>
            <person name="Saif S."/>
            <person name="Shea T."/>
            <person name="Sisk P."/>
            <person name="Stolte C."/>
            <person name="Sykes S."/>
            <person name="Wortman J."/>
            <person name="Nusbaum C."/>
            <person name="Birren B."/>
        </authorList>
    </citation>
    <scope>NUCLEOTIDE SEQUENCE [LARGE SCALE GENOMIC DNA]</scope>
    <source>
        <strain evidence="13 14">OT 569</strain>
    </source>
</reference>
<feature type="binding site" evidence="9">
    <location>
        <begin position="466"/>
        <end position="476"/>
    </location>
    <ligand>
        <name>FAD</name>
        <dbReference type="ChEBI" id="CHEBI:57692"/>
    </ligand>
</feature>
<keyword evidence="3" id="KW-0285">Flavoprotein</keyword>
<dbReference type="GO" id="GO:0102039">
    <property type="term" value="F:NADH-dependent peroxiredoxin activity"/>
    <property type="evidence" value="ECO:0007669"/>
    <property type="project" value="InterPro"/>
</dbReference>
<dbReference type="NCBIfam" id="TIGR03140">
    <property type="entry name" value="AhpF"/>
    <property type="match status" value="1"/>
</dbReference>
<protein>
    <submittedName>
        <fullName evidence="13">Alkyl hydroperoxide reductase, F subunit</fullName>
    </submittedName>
</protein>
<dbReference type="GO" id="GO:0016668">
    <property type="term" value="F:oxidoreductase activity, acting on a sulfur group of donors, NAD(P) as acceptor"/>
    <property type="evidence" value="ECO:0007669"/>
    <property type="project" value="UniProtKB-ARBA"/>
</dbReference>
<dbReference type="InterPro" id="IPR012081">
    <property type="entry name" value="Alkyl_hydroperoxide_Rdtase_suF"/>
</dbReference>
<evidence type="ECO:0000256" key="7">
    <source>
        <dbReference type="ARBA" id="ARBA00023157"/>
    </source>
</evidence>
<comment type="cofactor">
    <cofactor evidence="9">
        <name>FAD</name>
        <dbReference type="ChEBI" id="CHEBI:57692"/>
    </cofactor>
    <text evidence="9">Binds 1 FAD per subunit.</text>
</comment>
<dbReference type="CDD" id="cd03026">
    <property type="entry name" value="AhpF_NTD_C"/>
    <property type="match status" value="1"/>
</dbReference>
<evidence type="ECO:0000256" key="8">
    <source>
        <dbReference type="ARBA" id="ARBA00023284"/>
    </source>
</evidence>
<keyword evidence="8 10" id="KW-0676">Redox-active center</keyword>